<feature type="region of interest" description="Disordered" evidence="1">
    <location>
        <begin position="298"/>
        <end position="327"/>
    </location>
</feature>
<comment type="caution">
    <text evidence="2">The sequence shown here is derived from an EMBL/GenBank/DDBJ whole genome shotgun (WGS) entry which is preliminary data.</text>
</comment>
<evidence type="ECO:0000313" key="3">
    <source>
        <dbReference type="Proteomes" id="UP000708208"/>
    </source>
</evidence>
<organism evidence="2 3">
    <name type="scientific">Allacma fusca</name>
    <dbReference type="NCBI Taxonomy" id="39272"/>
    <lineage>
        <taxon>Eukaryota</taxon>
        <taxon>Metazoa</taxon>
        <taxon>Ecdysozoa</taxon>
        <taxon>Arthropoda</taxon>
        <taxon>Hexapoda</taxon>
        <taxon>Collembola</taxon>
        <taxon>Symphypleona</taxon>
        <taxon>Sminthuridae</taxon>
        <taxon>Allacma</taxon>
    </lineage>
</organism>
<reference evidence="2" key="1">
    <citation type="submission" date="2021-06" db="EMBL/GenBank/DDBJ databases">
        <authorList>
            <person name="Hodson N. C."/>
            <person name="Mongue J. A."/>
            <person name="Jaron S. K."/>
        </authorList>
    </citation>
    <scope>NUCLEOTIDE SEQUENCE</scope>
</reference>
<feature type="compositionally biased region" description="Low complexity" evidence="1">
    <location>
        <begin position="262"/>
        <end position="273"/>
    </location>
</feature>
<sequence>MSNPGRRAAVPNRGNSCIPENILMFSQGFQPQLQNGLSRNFIQEGQFFPADQFPFPPMPGNFNFPVGFFPGQCPMPQPMDALNSAGSFPQHLFAAGRNFPVRQCSPMMLQNMVASSMFPPMGPHFMPWIGQNPNPWLNLNSPWITNNFAQDMNLPWVTRMDPNQTGVFGARNLFPDIVTIDDEINHIPKTEFGHTTETQNFVDELRSSKQVCLKHQKRSADEGTTTAITDENKMDESTDGNGEAGAAAEITTVEKSTRNLGKPLPSSPKASASQNQETQQNIVLIKSSTSCNWKIKSGNALEANPGTSKTYSKSTDPAVAKSPPENCDAAADESIPLKKRKVSFWDRQPVPKKVTVSKKSMTKEDITEAMKVTKAMAEGILRASKPAPKTLADGKLSKDVCILLTDILPKNDDDDASSESSDHSSRYCSSLCTCRCLTEESG</sequence>
<dbReference type="AlphaFoldDB" id="A0A8J2PSS6"/>
<feature type="compositionally biased region" description="Polar residues" evidence="1">
    <location>
        <begin position="305"/>
        <end position="315"/>
    </location>
</feature>
<gene>
    <name evidence="2" type="ORF">AFUS01_LOCUS41933</name>
</gene>
<dbReference type="Proteomes" id="UP000708208">
    <property type="component" value="Unassembled WGS sequence"/>
</dbReference>
<accession>A0A8J2PSS6</accession>
<dbReference type="EMBL" id="CAJVCH010564074">
    <property type="protein sequence ID" value="CAG7832244.1"/>
    <property type="molecule type" value="Genomic_DNA"/>
</dbReference>
<evidence type="ECO:0000313" key="2">
    <source>
        <dbReference type="EMBL" id="CAG7832244.1"/>
    </source>
</evidence>
<protein>
    <submittedName>
        <fullName evidence="2">Uncharacterized protein</fullName>
    </submittedName>
</protein>
<feature type="region of interest" description="Disordered" evidence="1">
    <location>
        <begin position="214"/>
        <end position="278"/>
    </location>
</feature>
<evidence type="ECO:0000256" key="1">
    <source>
        <dbReference type="SAM" id="MobiDB-lite"/>
    </source>
</evidence>
<proteinExistence type="predicted"/>
<name>A0A8J2PSS6_9HEXA</name>
<keyword evidence="3" id="KW-1185">Reference proteome</keyword>